<evidence type="ECO:0000259" key="12">
    <source>
        <dbReference type="SMART" id="SM00382"/>
    </source>
</evidence>
<comment type="function">
    <text evidence="8 10">Plays an essential role in the initiation and regulation of chromosomal replication. ATP-DnaA binds to the origin of replication (oriC) to initiate formation of the DNA replication initiation complex once per cell cycle. Binds the DnaA box (a 9 base pair repeat at the origin) and separates the double-stranded (ds)DNA. Forms a right-handed helical filament on oriC DNA; dsDNA binds to the exterior of the filament while single-stranded (ss)DNA is stabiized in the filament's interior. The ATP-DnaA-oriC complex binds and stabilizes one strand of the AT-rich DNA unwinding element (DUE), permitting loading of DNA polymerase. After initiation quickly degrades to an ADP-DnaA complex that is not apt for DNA replication. Binds acidic phospholipids.</text>
</comment>
<evidence type="ECO:0000256" key="6">
    <source>
        <dbReference type="ARBA" id="ARBA00023121"/>
    </source>
</evidence>
<evidence type="ECO:0000256" key="11">
    <source>
        <dbReference type="RuleBase" id="RU004227"/>
    </source>
</evidence>
<proteinExistence type="inferred from homology"/>
<keyword evidence="6 8" id="KW-0446">Lipid-binding</keyword>
<reference evidence="14" key="2">
    <citation type="submission" date="2021-04" db="EMBL/GenBank/DDBJ databases">
        <authorList>
            <person name="Gilroy R."/>
        </authorList>
    </citation>
    <scope>NUCLEOTIDE SEQUENCE</scope>
    <source>
        <strain evidence="14">CHK192-9172</strain>
    </source>
</reference>
<dbReference type="GO" id="GO:0005975">
    <property type="term" value="P:carbohydrate metabolic process"/>
    <property type="evidence" value="ECO:0007669"/>
    <property type="project" value="InterPro"/>
</dbReference>
<dbReference type="InterPro" id="IPR013159">
    <property type="entry name" value="DnaA_C"/>
</dbReference>
<dbReference type="GO" id="GO:0005886">
    <property type="term" value="C:plasma membrane"/>
    <property type="evidence" value="ECO:0007669"/>
    <property type="project" value="TreeGrafter"/>
</dbReference>
<comment type="subunit">
    <text evidence="8">Oligomerizes as a right-handed, spiral filament on DNA at oriC.</text>
</comment>
<dbReference type="SMART" id="SM00382">
    <property type="entry name" value="AAA"/>
    <property type="match status" value="1"/>
</dbReference>
<dbReference type="PROSITE" id="PS01095">
    <property type="entry name" value="GH18_1"/>
    <property type="match status" value="1"/>
</dbReference>
<organism evidence="14 15">
    <name type="scientific">Candidatus Eubacterium avistercoris</name>
    <dbReference type="NCBI Taxonomy" id="2838567"/>
    <lineage>
        <taxon>Bacteria</taxon>
        <taxon>Bacillati</taxon>
        <taxon>Bacillota</taxon>
        <taxon>Clostridia</taxon>
        <taxon>Eubacteriales</taxon>
        <taxon>Eubacteriaceae</taxon>
        <taxon>Eubacterium</taxon>
    </lineage>
</organism>
<dbReference type="HAMAP" id="MF_00377">
    <property type="entry name" value="DnaA_bact"/>
    <property type="match status" value="1"/>
</dbReference>
<dbReference type="InterPro" id="IPR027417">
    <property type="entry name" value="P-loop_NTPase"/>
</dbReference>
<feature type="binding site" evidence="8">
    <location>
        <position position="155"/>
    </location>
    <ligand>
        <name>ATP</name>
        <dbReference type="ChEBI" id="CHEBI:30616"/>
    </ligand>
</feature>
<evidence type="ECO:0000256" key="2">
    <source>
        <dbReference type="ARBA" id="ARBA00022490"/>
    </source>
</evidence>
<dbReference type="SMART" id="SM00760">
    <property type="entry name" value="Bac_DnaA_C"/>
    <property type="match status" value="1"/>
</dbReference>
<comment type="subcellular location">
    <subcellularLocation>
        <location evidence="8">Cytoplasm</location>
    </subcellularLocation>
</comment>
<dbReference type="InterPro" id="IPR001957">
    <property type="entry name" value="Chromosome_initiator_DnaA"/>
</dbReference>
<dbReference type="GO" id="GO:0005737">
    <property type="term" value="C:cytoplasm"/>
    <property type="evidence" value="ECO:0007669"/>
    <property type="project" value="UniProtKB-SubCell"/>
</dbReference>
<dbReference type="Gene3D" id="3.30.300.180">
    <property type="match status" value="1"/>
</dbReference>
<keyword evidence="7 8" id="KW-0238">DNA-binding</keyword>
<dbReference type="GO" id="GO:0005524">
    <property type="term" value="F:ATP binding"/>
    <property type="evidence" value="ECO:0007669"/>
    <property type="project" value="UniProtKB-UniRule"/>
</dbReference>
<sequence>MEIVEQKWDEILQTVKDEYELTDISFNTWIKPLEIYAIQDKTLYILVPTEQMGLSYITKKYYLPLKVAVTEITGIDYELKLVLPEQAKSIRPVRPKKTAVTESAEKSNLNPNYTFETFVVGNNNRFAHSACLAVAESPGEVYNPLFLYGGVGLGKTHLMHSIAHFIQKEYPDLKVLYVSSETFTNELIESIRNGSNTAITKFREKYRNIDVLLIDDIQFIIGKESTQEEFFHTFNELHIAKKQIIISSDKPPKEMETLEERIRSRFEWGLQADIGSPDYETRMAILRKKVEMDGFDIDDEILHYIAVNIKSNIRELEGALNKLIAFSNLERTEITMDIAVKELQNIISPDKPHEITPQLIIEVVSEHFNITIDQIMSKTRSNDIAKPRQIAMYLCKNLTNQPLDTIGQLLGGRDHSTIIHGIKKITEEYKTNETLRNTVDTIKKKINPN</sequence>
<dbReference type="InterPro" id="IPR003593">
    <property type="entry name" value="AAA+_ATPase"/>
</dbReference>
<reference evidence="14" key="1">
    <citation type="journal article" date="2021" name="PeerJ">
        <title>Extensive microbial diversity within the chicken gut microbiome revealed by metagenomics and culture.</title>
        <authorList>
            <person name="Gilroy R."/>
            <person name="Ravi A."/>
            <person name="Getino M."/>
            <person name="Pursley I."/>
            <person name="Horton D.L."/>
            <person name="Alikhan N.F."/>
            <person name="Baker D."/>
            <person name="Gharbi K."/>
            <person name="Hall N."/>
            <person name="Watson M."/>
            <person name="Adriaenssens E.M."/>
            <person name="Foster-Nyarko E."/>
            <person name="Jarju S."/>
            <person name="Secka A."/>
            <person name="Antonio M."/>
            <person name="Oren A."/>
            <person name="Chaudhuri R.R."/>
            <person name="La Ragione R."/>
            <person name="Hildebrand F."/>
            <person name="Pallen M.J."/>
        </authorList>
    </citation>
    <scope>NUCLEOTIDE SEQUENCE</scope>
    <source>
        <strain evidence="14">CHK192-9172</strain>
    </source>
</reference>
<keyword evidence="4 8" id="KW-0547">Nucleotide-binding</keyword>
<gene>
    <name evidence="8 14" type="primary">dnaA</name>
    <name evidence="14" type="ORF">IAA08_01030</name>
</gene>
<dbReference type="FunFam" id="3.40.50.300:FF:000150">
    <property type="entry name" value="Chromosomal replication initiator protein DnaA"/>
    <property type="match status" value="1"/>
</dbReference>
<feature type="binding site" evidence="8">
    <location>
        <position position="154"/>
    </location>
    <ligand>
        <name>ATP</name>
        <dbReference type="ChEBI" id="CHEBI:30616"/>
    </ligand>
</feature>
<dbReference type="GO" id="GO:0006275">
    <property type="term" value="P:regulation of DNA replication"/>
    <property type="evidence" value="ECO:0007669"/>
    <property type="project" value="UniProtKB-UniRule"/>
</dbReference>
<dbReference type="SUPFAM" id="SSF52540">
    <property type="entry name" value="P-loop containing nucleoside triphosphate hydrolases"/>
    <property type="match status" value="1"/>
</dbReference>
<dbReference type="SUPFAM" id="SSF48295">
    <property type="entry name" value="TrpR-like"/>
    <property type="match status" value="1"/>
</dbReference>
<dbReference type="GO" id="GO:0003688">
    <property type="term" value="F:DNA replication origin binding"/>
    <property type="evidence" value="ECO:0007669"/>
    <property type="project" value="UniProtKB-UniRule"/>
</dbReference>
<dbReference type="Pfam" id="PF08299">
    <property type="entry name" value="Bac_DnaA_C"/>
    <property type="match status" value="1"/>
</dbReference>
<evidence type="ECO:0000256" key="5">
    <source>
        <dbReference type="ARBA" id="ARBA00022840"/>
    </source>
</evidence>
<dbReference type="GO" id="GO:0008289">
    <property type="term" value="F:lipid binding"/>
    <property type="evidence" value="ECO:0007669"/>
    <property type="project" value="UniProtKB-KW"/>
</dbReference>
<name>A0A9D2D0U7_9FIRM</name>
<feature type="domain" description="Chromosomal replication initiator DnaA C-terminal" evidence="13">
    <location>
        <begin position="356"/>
        <end position="425"/>
    </location>
</feature>
<feature type="domain" description="AAA+ ATPase" evidence="12">
    <location>
        <begin position="141"/>
        <end position="273"/>
    </location>
</feature>
<dbReference type="PROSITE" id="PS01008">
    <property type="entry name" value="DNAA"/>
    <property type="match status" value="1"/>
</dbReference>
<feature type="binding site" evidence="8">
    <location>
        <position position="156"/>
    </location>
    <ligand>
        <name>ATP</name>
        <dbReference type="ChEBI" id="CHEBI:30616"/>
    </ligand>
</feature>
<accession>A0A9D2D0U7</accession>
<dbReference type="EMBL" id="DXCH01000031">
    <property type="protein sequence ID" value="HIZ06500.1"/>
    <property type="molecule type" value="Genomic_DNA"/>
</dbReference>
<dbReference type="Pfam" id="PF11638">
    <property type="entry name" value="DnaA_N"/>
    <property type="match status" value="1"/>
</dbReference>
<dbReference type="GO" id="GO:0006270">
    <property type="term" value="P:DNA replication initiation"/>
    <property type="evidence" value="ECO:0007669"/>
    <property type="project" value="UniProtKB-UniRule"/>
</dbReference>
<keyword evidence="5 8" id="KW-0067">ATP-binding</keyword>
<dbReference type="Gene3D" id="3.40.50.300">
    <property type="entry name" value="P-loop containing nucleotide triphosphate hydrolases"/>
    <property type="match status" value="1"/>
</dbReference>
<dbReference type="InterPro" id="IPR024633">
    <property type="entry name" value="DnaA_N_dom"/>
</dbReference>
<dbReference type="AlphaFoldDB" id="A0A9D2D0U7"/>
<dbReference type="PRINTS" id="PR00051">
    <property type="entry name" value="DNAA"/>
</dbReference>
<evidence type="ECO:0000259" key="13">
    <source>
        <dbReference type="SMART" id="SM00760"/>
    </source>
</evidence>
<keyword evidence="3 8" id="KW-0235">DNA replication</keyword>
<dbReference type="CDD" id="cd06571">
    <property type="entry name" value="Bac_DnaA_C"/>
    <property type="match status" value="1"/>
</dbReference>
<evidence type="ECO:0000256" key="1">
    <source>
        <dbReference type="ARBA" id="ARBA00006583"/>
    </source>
</evidence>
<dbReference type="Gene3D" id="1.10.8.60">
    <property type="match status" value="1"/>
</dbReference>
<dbReference type="PANTHER" id="PTHR30050:SF2">
    <property type="entry name" value="CHROMOSOMAL REPLICATION INITIATOR PROTEIN DNAA"/>
    <property type="match status" value="1"/>
</dbReference>
<dbReference type="FunFam" id="1.10.8.60:FF:000003">
    <property type="entry name" value="Chromosomal replication initiator protein DnaA"/>
    <property type="match status" value="1"/>
</dbReference>
<dbReference type="InterPro" id="IPR038454">
    <property type="entry name" value="DnaA_N_sf"/>
</dbReference>
<feature type="region of interest" description="Domain IV, binds dsDNA" evidence="8">
    <location>
        <begin position="328"/>
        <end position="449"/>
    </location>
</feature>
<protein>
    <recommendedName>
        <fullName evidence="8 9">Chromosomal replication initiator protein DnaA</fullName>
    </recommendedName>
</protein>
<evidence type="ECO:0000256" key="7">
    <source>
        <dbReference type="ARBA" id="ARBA00023125"/>
    </source>
</evidence>
<comment type="caution">
    <text evidence="8">Lacks conserved residue(s) required for the propagation of feature annotation.</text>
</comment>
<dbReference type="InterPro" id="IPR010921">
    <property type="entry name" value="Trp_repressor/repl_initiator"/>
</dbReference>
<evidence type="ECO:0000256" key="4">
    <source>
        <dbReference type="ARBA" id="ARBA00022741"/>
    </source>
</evidence>
<dbReference type="InterPro" id="IPR018312">
    <property type="entry name" value="Chromosome_initiator_DnaA_CS"/>
</dbReference>
<keyword evidence="2 8" id="KW-0963">Cytoplasm</keyword>
<comment type="caution">
    <text evidence="14">The sequence shown here is derived from an EMBL/GenBank/DDBJ whole genome shotgun (WGS) entry which is preliminary data.</text>
</comment>
<dbReference type="InterPro" id="IPR020591">
    <property type="entry name" value="Chromosome_initiator_DnaA-like"/>
</dbReference>
<evidence type="ECO:0000256" key="3">
    <source>
        <dbReference type="ARBA" id="ARBA00022705"/>
    </source>
</evidence>
<evidence type="ECO:0000313" key="15">
    <source>
        <dbReference type="Proteomes" id="UP000824024"/>
    </source>
</evidence>
<dbReference type="Proteomes" id="UP000824024">
    <property type="component" value="Unassembled WGS sequence"/>
</dbReference>
<evidence type="ECO:0000256" key="8">
    <source>
        <dbReference type="HAMAP-Rule" id="MF_00377"/>
    </source>
</evidence>
<dbReference type="Gene3D" id="1.10.1750.10">
    <property type="match status" value="1"/>
</dbReference>
<dbReference type="Pfam" id="PF00308">
    <property type="entry name" value="Bac_DnaA"/>
    <property type="match status" value="1"/>
</dbReference>
<dbReference type="InterPro" id="IPR013317">
    <property type="entry name" value="DnaA_dom"/>
</dbReference>
<evidence type="ECO:0000313" key="14">
    <source>
        <dbReference type="EMBL" id="HIZ06500.1"/>
    </source>
</evidence>
<feature type="region of interest" description="Domain I, interacts with DnaA modulators" evidence="8">
    <location>
        <begin position="1"/>
        <end position="86"/>
    </location>
</feature>
<dbReference type="CDD" id="cd00009">
    <property type="entry name" value="AAA"/>
    <property type="match status" value="1"/>
</dbReference>
<feature type="binding site" evidence="8">
    <location>
        <position position="152"/>
    </location>
    <ligand>
        <name>ATP</name>
        <dbReference type="ChEBI" id="CHEBI:30616"/>
    </ligand>
</feature>
<evidence type="ECO:0000256" key="10">
    <source>
        <dbReference type="RuleBase" id="RU000577"/>
    </source>
</evidence>
<dbReference type="NCBIfam" id="TIGR00362">
    <property type="entry name" value="DnaA"/>
    <property type="match status" value="1"/>
</dbReference>
<dbReference type="GO" id="GO:0004553">
    <property type="term" value="F:hydrolase activity, hydrolyzing O-glycosyl compounds"/>
    <property type="evidence" value="ECO:0007669"/>
    <property type="project" value="InterPro"/>
</dbReference>
<comment type="domain">
    <text evidence="8">Domain I is involved in oligomerization and binding regulators, domain II is flexibile and of varying length in different bacteria, domain III forms the AAA+ region, while domain IV binds dsDNA.</text>
</comment>
<dbReference type="InterPro" id="IPR001579">
    <property type="entry name" value="Glyco_hydro_18_chit_AS"/>
</dbReference>
<comment type="similarity">
    <text evidence="1 8 11">Belongs to the DnaA family.</text>
</comment>
<evidence type="ECO:0000256" key="9">
    <source>
        <dbReference type="NCBIfam" id="TIGR00362"/>
    </source>
</evidence>
<dbReference type="PANTHER" id="PTHR30050">
    <property type="entry name" value="CHROMOSOMAL REPLICATION INITIATOR PROTEIN DNAA"/>
    <property type="match status" value="1"/>
</dbReference>